<gene>
    <name evidence="1" type="ORF">OHU35_10705</name>
</gene>
<proteinExistence type="predicted"/>
<sequence>MREGVYGVASPGRLIGYDTVSTSLALRRARGGAELRELVEAATPLGTGIGGKPARLDVSVRWCFGGKSSWKGRNSAGRR</sequence>
<name>A0ABZ1MIR7_STREF</name>
<keyword evidence="2" id="KW-1185">Reference proteome</keyword>
<evidence type="ECO:0000313" key="2">
    <source>
        <dbReference type="Proteomes" id="UP001621512"/>
    </source>
</evidence>
<accession>A0ABZ1MIR7</accession>
<dbReference type="EMBL" id="CP108341">
    <property type="protein sequence ID" value="WTW26476.1"/>
    <property type="molecule type" value="Genomic_DNA"/>
</dbReference>
<protein>
    <submittedName>
        <fullName evidence="1">Uncharacterized protein</fullName>
    </submittedName>
</protein>
<evidence type="ECO:0000313" key="1">
    <source>
        <dbReference type="EMBL" id="WTW26476.1"/>
    </source>
</evidence>
<dbReference type="Proteomes" id="UP001621512">
    <property type="component" value="Chromosome"/>
</dbReference>
<dbReference type="RefSeq" id="WP_359895339.1">
    <property type="nucleotide sequence ID" value="NZ_CP108341.1"/>
</dbReference>
<reference evidence="1 2" key="1">
    <citation type="submission" date="2022-10" db="EMBL/GenBank/DDBJ databases">
        <title>The complete genomes of actinobacterial strains from the NBC collection.</title>
        <authorList>
            <person name="Joergensen T.S."/>
            <person name="Alvarez Arevalo M."/>
            <person name="Sterndorff E.B."/>
            <person name="Faurdal D."/>
            <person name="Vuksanovic O."/>
            <person name="Mourched A.-S."/>
            <person name="Charusanti P."/>
            <person name="Shaw S."/>
            <person name="Blin K."/>
            <person name="Weber T."/>
        </authorList>
    </citation>
    <scope>NUCLEOTIDE SEQUENCE [LARGE SCALE GENOMIC DNA]</scope>
    <source>
        <strain evidence="1 2">NBC_00017</strain>
    </source>
</reference>
<organism evidence="1 2">
    <name type="scientific">Streptomyces purpurascens</name>
    <dbReference type="NCBI Taxonomy" id="1924"/>
    <lineage>
        <taxon>Bacteria</taxon>
        <taxon>Bacillati</taxon>
        <taxon>Actinomycetota</taxon>
        <taxon>Actinomycetes</taxon>
        <taxon>Kitasatosporales</taxon>
        <taxon>Streptomycetaceae</taxon>
        <taxon>Streptomyces</taxon>
    </lineage>
</organism>